<dbReference type="AlphaFoldDB" id="A0A9W8G345"/>
<evidence type="ECO:0000256" key="7">
    <source>
        <dbReference type="ARBA" id="ARBA00022597"/>
    </source>
</evidence>
<evidence type="ECO:0000256" key="12">
    <source>
        <dbReference type="ARBA" id="ARBA00023136"/>
    </source>
</evidence>
<evidence type="ECO:0000256" key="6">
    <source>
        <dbReference type="ARBA" id="ARBA00022475"/>
    </source>
</evidence>
<keyword evidence="8 13" id="KW-0812">Transmembrane</keyword>
<keyword evidence="12 13" id="KW-0472">Membrane</keyword>
<evidence type="ECO:0000256" key="11">
    <source>
        <dbReference type="ARBA" id="ARBA00023034"/>
    </source>
</evidence>
<keyword evidence="9" id="KW-0677">Repeat</keyword>
<keyword evidence="5" id="KW-0813">Transport</keyword>
<feature type="transmembrane region" description="Helical" evidence="13">
    <location>
        <begin position="175"/>
        <end position="196"/>
    </location>
</feature>
<reference evidence="14" key="1">
    <citation type="submission" date="2022-07" db="EMBL/GenBank/DDBJ databases">
        <title>Phylogenomic reconstructions and comparative analyses of Kickxellomycotina fungi.</title>
        <authorList>
            <person name="Reynolds N.K."/>
            <person name="Stajich J.E."/>
            <person name="Barry K."/>
            <person name="Grigoriev I.V."/>
            <person name="Crous P."/>
            <person name="Smith M.E."/>
        </authorList>
    </citation>
    <scope>NUCLEOTIDE SEQUENCE</scope>
    <source>
        <strain evidence="14">NRRL 3115</strain>
    </source>
</reference>
<evidence type="ECO:0000256" key="3">
    <source>
        <dbReference type="ARBA" id="ARBA00007809"/>
    </source>
</evidence>
<accession>A0A9W8G345</accession>
<feature type="transmembrane region" description="Helical" evidence="13">
    <location>
        <begin position="117"/>
        <end position="140"/>
    </location>
</feature>
<evidence type="ECO:0000313" key="15">
    <source>
        <dbReference type="Proteomes" id="UP001151518"/>
    </source>
</evidence>
<feature type="transmembrane region" description="Helical" evidence="13">
    <location>
        <begin position="6"/>
        <end position="23"/>
    </location>
</feature>
<evidence type="ECO:0000313" key="14">
    <source>
        <dbReference type="EMBL" id="KAJ2669132.1"/>
    </source>
</evidence>
<evidence type="ECO:0000256" key="13">
    <source>
        <dbReference type="SAM" id="Phobius"/>
    </source>
</evidence>
<dbReference type="GO" id="GO:0005886">
    <property type="term" value="C:plasma membrane"/>
    <property type="evidence" value="ECO:0007669"/>
    <property type="project" value="UniProtKB-SubCell"/>
</dbReference>
<sequence length="229" mass="24987">MTLVAIAASAVTIAMLISQLTVIKQLKQAHKVPILQFLMSFLSSILWLKYGLIKHDNTVIFVNGIGSIISFYILASFWWYSTTRSHVEIEVLATAVTGVLLVSYVDHSRDPMAVEAFSMVCCLMSLVFLASPLSQIGNVVKLKDASVLLPSVALLAFANNILWLVYGYIHQDPFMIFPNIIGALFCALQLVLIAIYGRAAAGRLPVALEDDGVLASSENVQMTEISHGL</sequence>
<evidence type="ECO:0000256" key="10">
    <source>
        <dbReference type="ARBA" id="ARBA00022989"/>
    </source>
</evidence>
<evidence type="ECO:0000256" key="9">
    <source>
        <dbReference type="ARBA" id="ARBA00022737"/>
    </source>
</evidence>
<evidence type="ECO:0000256" key="8">
    <source>
        <dbReference type="ARBA" id="ARBA00022692"/>
    </source>
</evidence>
<comment type="caution">
    <text evidence="14">The sequence shown here is derived from an EMBL/GenBank/DDBJ whole genome shotgun (WGS) entry which is preliminary data.</text>
</comment>
<comment type="subcellular location">
    <subcellularLocation>
        <location evidence="1">Cell membrane</location>
        <topology evidence="1">Multi-pass membrane protein</topology>
    </subcellularLocation>
    <subcellularLocation>
        <location evidence="2">Golgi apparatus membrane</location>
        <topology evidence="2">Multi-pass membrane protein</topology>
    </subcellularLocation>
</comment>
<keyword evidence="6" id="KW-1003">Cell membrane</keyword>
<keyword evidence="7 14" id="KW-0762">Sugar transport</keyword>
<feature type="transmembrane region" description="Helical" evidence="13">
    <location>
        <begin position="147"/>
        <end position="169"/>
    </location>
</feature>
<gene>
    <name evidence="14" type="primary">swt-4</name>
    <name evidence="14" type="ORF">GGI25_006242</name>
</gene>
<evidence type="ECO:0000256" key="5">
    <source>
        <dbReference type="ARBA" id="ARBA00022448"/>
    </source>
</evidence>
<comment type="similarity">
    <text evidence="3">Belongs to the SWEET sugar transporter family.</text>
</comment>
<name>A0A9W8G345_9FUNG</name>
<proteinExistence type="inferred from homology"/>
<dbReference type="Gene3D" id="1.20.1280.290">
    <property type="match status" value="2"/>
</dbReference>
<organism evidence="14 15">
    <name type="scientific">Coemansia spiralis</name>
    <dbReference type="NCBI Taxonomy" id="417178"/>
    <lineage>
        <taxon>Eukaryota</taxon>
        <taxon>Fungi</taxon>
        <taxon>Fungi incertae sedis</taxon>
        <taxon>Zoopagomycota</taxon>
        <taxon>Kickxellomycotina</taxon>
        <taxon>Kickxellomycetes</taxon>
        <taxon>Kickxellales</taxon>
        <taxon>Kickxellaceae</taxon>
        <taxon>Coemansia</taxon>
    </lineage>
</organism>
<feature type="transmembrane region" description="Helical" evidence="13">
    <location>
        <begin position="35"/>
        <end position="53"/>
    </location>
</feature>
<evidence type="ECO:0000256" key="4">
    <source>
        <dbReference type="ARBA" id="ARBA00021741"/>
    </source>
</evidence>
<evidence type="ECO:0000256" key="1">
    <source>
        <dbReference type="ARBA" id="ARBA00004651"/>
    </source>
</evidence>
<dbReference type="EMBL" id="JANBTW010000161">
    <property type="protein sequence ID" value="KAJ2669132.1"/>
    <property type="molecule type" value="Genomic_DNA"/>
</dbReference>
<dbReference type="Pfam" id="PF03083">
    <property type="entry name" value="MtN3_slv"/>
    <property type="match status" value="2"/>
</dbReference>
<feature type="transmembrane region" description="Helical" evidence="13">
    <location>
        <begin position="59"/>
        <end position="80"/>
    </location>
</feature>
<dbReference type="InterPro" id="IPR047664">
    <property type="entry name" value="SWEET"/>
</dbReference>
<evidence type="ECO:0000256" key="2">
    <source>
        <dbReference type="ARBA" id="ARBA00004653"/>
    </source>
</evidence>
<dbReference type="InterPro" id="IPR004316">
    <property type="entry name" value="SWEET_rpt"/>
</dbReference>
<protein>
    <recommendedName>
        <fullName evidence="4">Sugar transporter SWEET1</fullName>
    </recommendedName>
</protein>
<dbReference type="GO" id="GO:0000139">
    <property type="term" value="C:Golgi membrane"/>
    <property type="evidence" value="ECO:0007669"/>
    <property type="project" value="UniProtKB-SubCell"/>
</dbReference>
<dbReference type="GO" id="GO:0051119">
    <property type="term" value="F:sugar transmembrane transporter activity"/>
    <property type="evidence" value="ECO:0007669"/>
    <property type="project" value="InterPro"/>
</dbReference>
<dbReference type="FunFam" id="1.20.1280.290:FF:000004">
    <property type="entry name" value="Sugar transporter SWEET"/>
    <property type="match status" value="1"/>
</dbReference>
<dbReference type="Proteomes" id="UP001151518">
    <property type="component" value="Unassembled WGS sequence"/>
</dbReference>
<dbReference type="OrthoDB" id="409725at2759"/>
<keyword evidence="11" id="KW-0333">Golgi apparatus</keyword>
<keyword evidence="10 13" id="KW-1133">Transmembrane helix</keyword>
<dbReference type="PANTHER" id="PTHR10791">
    <property type="entry name" value="RAG1-ACTIVATING PROTEIN 1"/>
    <property type="match status" value="1"/>
</dbReference>
<dbReference type="PANTHER" id="PTHR10791:SF30">
    <property type="entry name" value="SUGAR TRANSPORTER SWEET1"/>
    <property type="match status" value="1"/>
</dbReference>